<organism evidence="2 3">
    <name type="scientific">Candidatus Kaiserbacteria bacterium RIFCSPHIGHO2_01_FULL_54_36b</name>
    <dbReference type="NCBI Taxonomy" id="1798483"/>
    <lineage>
        <taxon>Bacteria</taxon>
        <taxon>Candidatus Kaiseribacteriota</taxon>
    </lineage>
</organism>
<dbReference type="SMART" id="SM00450">
    <property type="entry name" value="RHOD"/>
    <property type="match status" value="1"/>
</dbReference>
<dbReference type="InterPro" id="IPR036873">
    <property type="entry name" value="Rhodanese-like_dom_sf"/>
</dbReference>
<dbReference type="CDD" id="cd00158">
    <property type="entry name" value="RHOD"/>
    <property type="match status" value="1"/>
</dbReference>
<comment type="caution">
    <text evidence="2">The sequence shown here is derived from an EMBL/GenBank/DDBJ whole genome shotgun (WGS) entry which is preliminary data.</text>
</comment>
<sequence>MRRFITIGLIVLACFAILVLANDLRERISFYRAMENPDEIIAERERNHSSGEGVITLAELNRDRDRYAVIDIREGEEFAQGHVKKALSMRMGDILSDRVLQEDIRARGREKTIVFFCHDGERSRLIADFFEKNHNIHALVVRDGFKELRRDEPLAQALWEGTLRYVLPYDFWKDLRTRAHKLERISETGLTIDVSDVSHEEGARHTPIMRMSSAAVEELLGSIGTQSFSVICDSRVSCFYAKLLGYRAEQRGGRFEGYYLWTDKSG</sequence>
<feature type="domain" description="Rhodanese" evidence="1">
    <location>
        <begin position="63"/>
        <end position="157"/>
    </location>
</feature>
<dbReference type="Proteomes" id="UP000176445">
    <property type="component" value="Unassembled WGS sequence"/>
</dbReference>
<evidence type="ECO:0000313" key="3">
    <source>
        <dbReference type="Proteomes" id="UP000176445"/>
    </source>
</evidence>
<dbReference type="AlphaFoldDB" id="A0A1F6CKY4"/>
<reference evidence="2 3" key="1">
    <citation type="journal article" date="2016" name="Nat. Commun.">
        <title>Thousands of microbial genomes shed light on interconnected biogeochemical processes in an aquifer system.</title>
        <authorList>
            <person name="Anantharaman K."/>
            <person name="Brown C.T."/>
            <person name="Hug L.A."/>
            <person name="Sharon I."/>
            <person name="Castelle C.J."/>
            <person name="Probst A.J."/>
            <person name="Thomas B.C."/>
            <person name="Singh A."/>
            <person name="Wilkins M.J."/>
            <person name="Karaoz U."/>
            <person name="Brodie E.L."/>
            <person name="Williams K.H."/>
            <person name="Hubbard S.S."/>
            <person name="Banfield J.F."/>
        </authorList>
    </citation>
    <scope>NUCLEOTIDE SEQUENCE [LARGE SCALE GENOMIC DNA]</scope>
</reference>
<dbReference type="Pfam" id="PF00581">
    <property type="entry name" value="Rhodanese"/>
    <property type="match status" value="1"/>
</dbReference>
<dbReference type="EMBL" id="MFKW01000069">
    <property type="protein sequence ID" value="OGG49728.1"/>
    <property type="molecule type" value="Genomic_DNA"/>
</dbReference>
<dbReference type="SUPFAM" id="SSF52821">
    <property type="entry name" value="Rhodanese/Cell cycle control phosphatase"/>
    <property type="match status" value="1"/>
</dbReference>
<name>A0A1F6CKY4_9BACT</name>
<dbReference type="PROSITE" id="PS50206">
    <property type="entry name" value="RHODANESE_3"/>
    <property type="match status" value="1"/>
</dbReference>
<gene>
    <name evidence="2" type="ORF">A2704_01030</name>
</gene>
<accession>A0A1F6CKY4</accession>
<protein>
    <recommendedName>
        <fullName evidence="1">Rhodanese domain-containing protein</fullName>
    </recommendedName>
</protein>
<proteinExistence type="predicted"/>
<evidence type="ECO:0000313" key="2">
    <source>
        <dbReference type="EMBL" id="OGG49728.1"/>
    </source>
</evidence>
<dbReference type="Gene3D" id="3.40.250.10">
    <property type="entry name" value="Rhodanese-like domain"/>
    <property type="match status" value="1"/>
</dbReference>
<evidence type="ECO:0000259" key="1">
    <source>
        <dbReference type="PROSITE" id="PS50206"/>
    </source>
</evidence>
<dbReference type="InterPro" id="IPR001763">
    <property type="entry name" value="Rhodanese-like_dom"/>
</dbReference>